<protein>
    <submittedName>
        <fullName evidence="1">Uncharacterized protein</fullName>
    </submittedName>
</protein>
<dbReference type="EMBL" id="GU943119">
    <property type="protein sequence ID" value="ADD96119.1"/>
    <property type="molecule type" value="Genomic_DNA"/>
</dbReference>
<dbReference type="AlphaFoldDB" id="D6PK68"/>
<name>D6PK68_9ZZZZ</name>
<reference evidence="1" key="1">
    <citation type="journal article" date="2010" name="ISME J.">
        <title>Metagenome of the Mediterranean deep chlorophyll maximum studied by direct and fosmid library 454 pyrosequencing.</title>
        <authorList>
            <person name="Ghai R."/>
            <person name="Martin-Cuadrado A.B."/>
            <person name="Molto A.G."/>
            <person name="Heredia I.G."/>
            <person name="Cabrera R."/>
            <person name="Martin J."/>
            <person name="Verdu M."/>
            <person name="Deschamps P."/>
            <person name="Moreira D."/>
            <person name="Lopez-Garcia P."/>
            <person name="Mira A."/>
            <person name="Rodriguez-Valera F."/>
        </authorList>
    </citation>
    <scope>NUCLEOTIDE SEQUENCE</scope>
</reference>
<proteinExistence type="predicted"/>
<organism evidence="1">
    <name type="scientific">uncultured organism MedDCM-OCT-S04-C6</name>
    <dbReference type="NCBI Taxonomy" id="743618"/>
    <lineage>
        <taxon>unclassified sequences</taxon>
        <taxon>environmental samples</taxon>
    </lineage>
</organism>
<sequence>MANKRIKDISTASTSFASDDFVITDSATSGTRKMTKDNLISQVSAGVSGDYLEESNNLSDVASTSTAMENLKIPSIGSEPHQSPLNLHLGSMAYLDSAAPNVGTLHSDGLARMSNTGGDVALWAESTNANVMIVNVIGASPNYIFDVRDDDVSKFRIDGNGNVVIGSIPTSASGLASGTVWSDSGTLKIVS</sequence>
<accession>D6PK68</accession>
<evidence type="ECO:0000313" key="1">
    <source>
        <dbReference type="EMBL" id="ADD96119.1"/>
    </source>
</evidence>